<feature type="transmembrane region" description="Helical" evidence="9">
    <location>
        <begin position="452"/>
        <end position="476"/>
    </location>
</feature>
<reference evidence="12" key="1">
    <citation type="journal article" date="2020" name="Stud. Mycol.">
        <title>101 Dothideomycetes genomes: A test case for predicting lifestyles and emergence of pathogens.</title>
        <authorList>
            <person name="Haridas S."/>
            <person name="Albert R."/>
            <person name="Binder M."/>
            <person name="Bloem J."/>
            <person name="LaButti K."/>
            <person name="Salamov A."/>
            <person name="Andreopoulos B."/>
            <person name="Baker S."/>
            <person name="Barry K."/>
            <person name="Bills G."/>
            <person name="Bluhm B."/>
            <person name="Cannon C."/>
            <person name="Castanera R."/>
            <person name="Culley D."/>
            <person name="Daum C."/>
            <person name="Ezra D."/>
            <person name="Gonzalez J."/>
            <person name="Henrissat B."/>
            <person name="Kuo A."/>
            <person name="Liang C."/>
            <person name="Lipzen A."/>
            <person name="Lutzoni F."/>
            <person name="Magnuson J."/>
            <person name="Mondo S."/>
            <person name="Nolan M."/>
            <person name="Ohm R."/>
            <person name="Pangilinan J."/>
            <person name="Park H.-J."/>
            <person name="Ramirez L."/>
            <person name="Alfaro M."/>
            <person name="Sun H."/>
            <person name="Tritt A."/>
            <person name="Yoshinaga Y."/>
            <person name="Zwiers L.-H."/>
            <person name="Turgeon B."/>
            <person name="Goodwin S."/>
            <person name="Spatafora J."/>
            <person name="Crous P."/>
            <person name="Grigoriev I."/>
        </authorList>
    </citation>
    <scope>NUCLEOTIDE SEQUENCE [LARGE SCALE GENOMIC DNA]</scope>
    <source>
        <strain evidence="12">CECT 20119</strain>
    </source>
</reference>
<dbReference type="InterPro" id="IPR005829">
    <property type="entry name" value="Sugar_transporter_CS"/>
</dbReference>
<evidence type="ECO:0000313" key="11">
    <source>
        <dbReference type="EMBL" id="KAF2224451.1"/>
    </source>
</evidence>
<feature type="transmembrane region" description="Helical" evidence="9">
    <location>
        <begin position="109"/>
        <end position="126"/>
    </location>
</feature>
<feature type="transmembrane region" description="Helical" evidence="9">
    <location>
        <begin position="201"/>
        <end position="219"/>
    </location>
</feature>
<dbReference type="Gene3D" id="1.20.1250.20">
    <property type="entry name" value="MFS general substrate transporter like domains"/>
    <property type="match status" value="1"/>
</dbReference>
<dbReference type="PROSITE" id="PS00217">
    <property type="entry name" value="SUGAR_TRANSPORT_2"/>
    <property type="match status" value="1"/>
</dbReference>
<dbReference type="SUPFAM" id="SSF103473">
    <property type="entry name" value="MFS general substrate transporter"/>
    <property type="match status" value="1"/>
</dbReference>
<evidence type="ECO:0000256" key="7">
    <source>
        <dbReference type="RuleBase" id="RU003346"/>
    </source>
</evidence>
<feature type="transmembrane region" description="Helical" evidence="9">
    <location>
        <begin position="425"/>
        <end position="445"/>
    </location>
</feature>
<keyword evidence="4 9" id="KW-0812">Transmembrane</keyword>
<feature type="transmembrane region" description="Helical" evidence="9">
    <location>
        <begin position="520"/>
        <end position="544"/>
    </location>
</feature>
<dbReference type="Pfam" id="PF00083">
    <property type="entry name" value="Sugar_tr"/>
    <property type="match status" value="1"/>
</dbReference>
<dbReference type="PRINTS" id="PR00171">
    <property type="entry name" value="SUGRTRNSPORT"/>
</dbReference>
<evidence type="ECO:0000256" key="9">
    <source>
        <dbReference type="SAM" id="Phobius"/>
    </source>
</evidence>
<feature type="transmembrane region" description="Helical" evidence="9">
    <location>
        <begin position="482"/>
        <end position="499"/>
    </location>
</feature>
<keyword evidence="12" id="KW-1185">Reference proteome</keyword>
<dbReference type="GO" id="GO:0022857">
    <property type="term" value="F:transmembrane transporter activity"/>
    <property type="evidence" value="ECO:0007669"/>
    <property type="project" value="InterPro"/>
</dbReference>
<dbReference type="PANTHER" id="PTHR48020:SF14">
    <property type="entry name" value="SUGAR TRANSPORTER, PUTATIVE-RELATED"/>
    <property type="match status" value="1"/>
</dbReference>
<protein>
    <recommendedName>
        <fullName evidence="10">Major facilitator superfamily (MFS) profile domain-containing protein</fullName>
    </recommendedName>
</protein>
<accession>A0A6A6GFJ9</accession>
<dbReference type="EMBL" id="ML992505">
    <property type="protein sequence ID" value="KAF2224451.1"/>
    <property type="molecule type" value="Genomic_DNA"/>
</dbReference>
<dbReference type="AlphaFoldDB" id="A0A6A6GFJ9"/>
<dbReference type="InterPro" id="IPR020846">
    <property type="entry name" value="MFS_dom"/>
</dbReference>
<feature type="region of interest" description="Disordered" evidence="8">
    <location>
        <begin position="1"/>
        <end position="21"/>
    </location>
</feature>
<dbReference type="InterPro" id="IPR050814">
    <property type="entry name" value="Myo-inositol_Transporter"/>
</dbReference>
<dbReference type="GO" id="GO:0015798">
    <property type="term" value="P:myo-inositol transport"/>
    <property type="evidence" value="ECO:0007669"/>
    <property type="project" value="UniProtKB-ARBA"/>
</dbReference>
<comment type="similarity">
    <text evidence="2 7">Belongs to the major facilitator superfamily. Sugar transporter (TC 2.A.1.1) family.</text>
</comment>
<evidence type="ECO:0000256" key="8">
    <source>
        <dbReference type="SAM" id="MobiDB-lite"/>
    </source>
</evidence>
<proteinExistence type="inferred from homology"/>
<dbReference type="FunFam" id="1.20.1250.20:FF:000474">
    <property type="entry name" value="Sugar transporter, putative"/>
    <property type="match status" value="1"/>
</dbReference>
<feature type="transmembrane region" description="Helical" evidence="9">
    <location>
        <begin position="550"/>
        <end position="570"/>
    </location>
</feature>
<comment type="subcellular location">
    <subcellularLocation>
        <location evidence="1">Membrane</location>
        <topology evidence="1">Multi-pass membrane protein</topology>
    </subcellularLocation>
</comment>
<feature type="domain" description="Major facilitator superfamily (MFS) profile" evidence="10">
    <location>
        <begin position="113"/>
        <end position="574"/>
    </location>
</feature>
<evidence type="ECO:0000256" key="2">
    <source>
        <dbReference type="ARBA" id="ARBA00010992"/>
    </source>
</evidence>
<dbReference type="InterPro" id="IPR005828">
    <property type="entry name" value="MFS_sugar_transport-like"/>
</dbReference>
<dbReference type="PANTHER" id="PTHR48020">
    <property type="entry name" value="PROTON MYO-INOSITOL COTRANSPORTER"/>
    <property type="match status" value="1"/>
</dbReference>
<feature type="transmembrane region" description="Helical" evidence="9">
    <location>
        <begin position="288"/>
        <end position="312"/>
    </location>
</feature>
<keyword evidence="6 9" id="KW-0472">Membrane</keyword>
<evidence type="ECO:0000256" key="3">
    <source>
        <dbReference type="ARBA" id="ARBA00022448"/>
    </source>
</evidence>
<feature type="transmembrane region" description="Helical" evidence="9">
    <location>
        <begin position="169"/>
        <end position="189"/>
    </location>
</feature>
<feature type="transmembrane region" description="Helical" evidence="9">
    <location>
        <begin position="259"/>
        <end position="282"/>
    </location>
</feature>
<feature type="transmembrane region" description="Helical" evidence="9">
    <location>
        <begin position="392"/>
        <end position="413"/>
    </location>
</feature>
<sequence length="644" mass="71015">MTEKTENDYGEPAHKASIVSRKQSVAQAASANQTGEIKNPLIGIPKERLLADVDAFVEEYGFQDIREDLRKGALVAQDPFGYEMIEELDDADREAIGNETKRRWHLPKGLYFTIILNSVAAAIQGWDQTGSNGANLSFPLEFGIDDVDPGPGAPPTPCSLEGTCYRNSWLVGFVNACPYIAIFLCAAWLSDPINHRIGRRGTIFIAAVFSLLAPLGSGLTQTWPQLAVCRVLLGIGMGLKEVTVPVFSAESAPTNVRGGLVMSWQLWTAFGIFLGFSANLAVINTGSIAWRLQLGSAFIPAVPLCLGIWFCAESPRWLMGKKKYQKAYRSLLRLRNTPLQAARDLYYIHVQFKAEADIVAASGVAKTDNFFTRCVELFTVPRVRRATQASGIVMIAQQMCGINIIAFYSSTIFKAAGASNTEALFVSWGFGLSNFVFAWPAVFTIDTFGRRGLLLFTFPNMFWTLLAAGMCVFIPAGNRAQLGMVGFFVFLFAAFYSPGEGPVPFTYSAEVFPLSHREVGMSWAVATNNFWASILSLCLPAMLATMTVQGVFGFYAGLNLVAFVMIFLWLPETKQRSLEELDYVFGVPTRRHMGYQLHEVLPWWVRRWVKRDKTAVCPDLYHFGGVEDGEYASSGKGGVDEKAS</sequence>
<dbReference type="NCBIfam" id="TIGR00879">
    <property type="entry name" value="SP"/>
    <property type="match status" value="1"/>
</dbReference>
<dbReference type="GO" id="GO:0016020">
    <property type="term" value="C:membrane"/>
    <property type="evidence" value="ECO:0007669"/>
    <property type="project" value="UniProtKB-SubCell"/>
</dbReference>
<dbReference type="InterPro" id="IPR003663">
    <property type="entry name" value="Sugar/inositol_transpt"/>
</dbReference>
<dbReference type="GO" id="GO:0015791">
    <property type="term" value="P:polyol transmembrane transport"/>
    <property type="evidence" value="ECO:0007669"/>
    <property type="project" value="UniProtKB-ARBA"/>
</dbReference>
<dbReference type="InterPro" id="IPR036259">
    <property type="entry name" value="MFS_trans_sf"/>
</dbReference>
<feature type="compositionally biased region" description="Basic and acidic residues" evidence="8">
    <location>
        <begin position="1"/>
        <end position="14"/>
    </location>
</feature>
<evidence type="ECO:0000259" key="10">
    <source>
        <dbReference type="PROSITE" id="PS50850"/>
    </source>
</evidence>
<keyword evidence="5 9" id="KW-1133">Transmembrane helix</keyword>
<evidence type="ECO:0000256" key="1">
    <source>
        <dbReference type="ARBA" id="ARBA00004141"/>
    </source>
</evidence>
<evidence type="ECO:0000256" key="4">
    <source>
        <dbReference type="ARBA" id="ARBA00022692"/>
    </source>
</evidence>
<keyword evidence="3 7" id="KW-0813">Transport</keyword>
<dbReference type="OrthoDB" id="5290825at2759"/>
<dbReference type="Proteomes" id="UP000799538">
    <property type="component" value="Unassembled WGS sequence"/>
</dbReference>
<organism evidence="11 12">
    <name type="scientific">Elsinoe ampelina</name>
    <dbReference type="NCBI Taxonomy" id="302913"/>
    <lineage>
        <taxon>Eukaryota</taxon>
        <taxon>Fungi</taxon>
        <taxon>Dikarya</taxon>
        <taxon>Ascomycota</taxon>
        <taxon>Pezizomycotina</taxon>
        <taxon>Dothideomycetes</taxon>
        <taxon>Dothideomycetidae</taxon>
        <taxon>Myriangiales</taxon>
        <taxon>Elsinoaceae</taxon>
        <taxon>Elsinoe</taxon>
    </lineage>
</organism>
<evidence type="ECO:0000256" key="6">
    <source>
        <dbReference type="ARBA" id="ARBA00023136"/>
    </source>
</evidence>
<name>A0A6A6GFJ9_9PEZI</name>
<evidence type="ECO:0000313" key="12">
    <source>
        <dbReference type="Proteomes" id="UP000799538"/>
    </source>
</evidence>
<dbReference type="PROSITE" id="PS50850">
    <property type="entry name" value="MFS"/>
    <property type="match status" value="1"/>
</dbReference>
<evidence type="ECO:0000256" key="5">
    <source>
        <dbReference type="ARBA" id="ARBA00022989"/>
    </source>
</evidence>
<gene>
    <name evidence="11" type="ORF">BDZ85DRAFT_281039</name>
</gene>